<dbReference type="EMBL" id="CAWYQH010000168">
    <property type="protein sequence ID" value="CAK8697675.1"/>
    <property type="molecule type" value="Genomic_DNA"/>
</dbReference>
<accession>A0ABP0H1L6</accession>
<comment type="caution">
    <text evidence="1">The sequence shown here is derived from an EMBL/GenBank/DDBJ whole genome shotgun (WGS) entry which is preliminary data.</text>
</comment>
<dbReference type="Proteomes" id="UP001642483">
    <property type="component" value="Unassembled WGS sequence"/>
</dbReference>
<organism evidence="1 2">
    <name type="scientific">Clavelina lepadiformis</name>
    <name type="common">Light-bulb sea squirt</name>
    <name type="synonym">Ascidia lepadiformis</name>
    <dbReference type="NCBI Taxonomy" id="159417"/>
    <lineage>
        <taxon>Eukaryota</taxon>
        <taxon>Metazoa</taxon>
        <taxon>Chordata</taxon>
        <taxon>Tunicata</taxon>
        <taxon>Ascidiacea</taxon>
        <taxon>Aplousobranchia</taxon>
        <taxon>Clavelinidae</taxon>
        <taxon>Clavelina</taxon>
    </lineage>
</organism>
<name>A0ABP0H1L6_CLALP</name>
<protein>
    <submittedName>
        <fullName evidence="1">Uncharacterized protein</fullName>
    </submittedName>
</protein>
<evidence type="ECO:0000313" key="2">
    <source>
        <dbReference type="Proteomes" id="UP001642483"/>
    </source>
</evidence>
<evidence type="ECO:0000313" key="1">
    <source>
        <dbReference type="EMBL" id="CAK8697675.1"/>
    </source>
</evidence>
<proteinExistence type="predicted"/>
<keyword evidence="2" id="KW-1185">Reference proteome</keyword>
<reference evidence="1 2" key="1">
    <citation type="submission" date="2024-02" db="EMBL/GenBank/DDBJ databases">
        <authorList>
            <person name="Daric V."/>
            <person name="Darras S."/>
        </authorList>
    </citation>
    <scope>NUCLEOTIDE SEQUENCE [LARGE SCALE GENOMIC DNA]</scope>
</reference>
<sequence length="129" mass="15408">MSETSVAYNVNSRSSNVNFICHENGKNLNPNDEKEQNKLKLSRGKQPVFFERASPKWWDISMNSRVLEEQYKISSLPQVRGDRFQGHHREEEEIFFKNLQQGLFPYVHYYVMYSNRFLIVTEEYNIHIS</sequence>
<gene>
    <name evidence="1" type="ORF">CVLEPA_LOCUS31180</name>
</gene>